<gene>
    <name evidence="5" type="ORF">AMJ83_06365</name>
</gene>
<feature type="domain" description="Bacterial transcriptional activator" evidence="4">
    <location>
        <begin position="929"/>
        <end position="1072"/>
    </location>
</feature>
<organism evidence="5 6">
    <name type="scientific">candidate division WOR_3 bacterium SM23_42</name>
    <dbReference type="NCBI Taxonomy" id="1703779"/>
    <lineage>
        <taxon>Bacteria</taxon>
        <taxon>Bacteria division WOR-3</taxon>
    </lineage>
</organism>
<dbReference type="PANTHER" id="PTHR35807:SF1">
    <property type="entry name" value="TRANSCRIPTIONAL REGULATOR REDD"/>
    <property type="match status" value="1"/>
</dbReference>
<dbReference type="InterPro" id="IPR016032">
    <property type="entry name" value="Sig_transdc_resp-reg_C-effctor"/>
</dbReference>
<dbReference type="Pfam" id="PF25873">
    <property type="entry name" value="WHD_MalT"/>
    <property type="match status" value="1"/>
</dbReference>
<dbReference type="InterPro" id="IPR011990">
    <property type="entry name" value="TPR-like_helical_dom_sf"/>
</dbReference>
<keyword evidence="1" id="KW-0805">Transcription regulation</keyword>
<dbReference type="Gene3D" id="1.10.10.10">
    <property type="entry name" value="Winged helix-like DNA-binding domain superfamily/Winged helix DNA-binding domain"/>
    <property type="match status" value="1"/>
</dbReference>
<dbReference type="SMART" id="SM00028">
    <property type="entry name" value="TPR"/>
    <property type="match status" value="8"/>
</dbReference>
<evidence type="ECO:0000259" key="4">
    <source>
        <dbReference type="SMART" id="SM01043"/>
    </source>
</evidence>
<dbReference type="GO" id="GO:0006355">
    <property type="term" value="P:regulation of DNA-templated transcription"/>
    <property type="evidence" value="ECO:0007669"/>
    <property type="project" value="InterPro"/>
</dbReference>
<keyword evidence="3" id="KW-0802">TPR repeat</keyword>
<proteinExistence type="predicted"/>
<dbReference type="GO" id="GO:0003677">
    <property type="term" value="F:DNA binding"/>
    <property type="evidence" value="ECO:0007669"/>
    <property type="project" value="InterPro"/>
</dbReference>
<feature type="repeat" description="TPR" evidence="3">
    <location>
        <begin position="492"/>
        <end position="525"/>
    </location>
</feature>
<dbReference type="Gene3D" id="3.40.50.300">
    <property type="entry name" value="P-loop containing nucleotide triphosphate hydrolases"/>
    <property type="match status" value="1"/>
</dbReference>
<dbReference type="SMART" id="SM01043">
    <property type="entry name" value="BTAD"/>
    <property type="match status" value="1"/>
</dbReference>
<evidence type="ECO:0000256" key="1">
    <source>
        <dbReference type="ARBA" id="ARBA00023015"/>
    </source>
</evidence>
<dbReference type="InterPro" id="IPR059106">
    <property type="entry name" value="WHD_MalT"/>
</dbReference>
<name>A0A0S8FSC3_UNCW3</name>
<dbReference type="SUPFAM" id="SSF46894">
    <property type="entry name" value="C-terminal effector domain of the bipartite response regulators"/>
    <property type="match status" value="1"/>
</dbReference>
<evidence type="ECO:0000256" key="3">
    <source>
        <dbReference type="PROSITE-ProRule" id="PRU00339"/>
    </source>
</evidence>
<dbReference type="Gene3D" id="1.25.40.10">
    <property type="entry name" value="Tetratricopeptide repeat domain"/>
    <property type="match status" value="3"/>
</dbReference>
<dbReference type="PROSITE" id="PS50293">
    <property type="entry name" value="TPR_REGION"/>
    <property type="match status" value="1"/>
</dbReference>
<protein>
    <recommendedName>
        <fullName evidence="4">Bacterial transcriptional activator domain-containing protein</fullName>
    </recommendedName>
</protein>
<keyword evidence="2" id="KW-0804">Transcription</keyword>
<evidence type="ECO:0000313" key="6">
    <source>
        <dbReference type="Proteomes" id="UP000051373"/>
    </source>
</evidence>
<dbReference type="PROSITE" id="PS50005">
    <property type="entry name" value="TPR"/>
    <property type="match status" value="2"/>
</dbReference>
<evidence type="ECO:0000313" key="5">
    <source>
        <dbReference type="EMBL" id="KPK63638.1"/>
    </source>
</evidence>
<dbReference type="InterPro" id="IPR036388">
    <property type="entry name" value="WH-like_DNA-bd_sf"/>
</dbReference>
<dbReference type="InterPro" id="IPR027417">
    <property type="entry name" value="P-loop_NTPase"/>
</dbReference>
<dbReference type="STRING" id="1703779.AMJ83_06365"/>
<dbReference type="SUPFAM" id="SSF48452">
    <property type="entry name" value="TPR-like"/>
    <property type="match status" value="3"/>
</dbReference>
<feature type="repeat" description="TPR" evidence="3">
    <location>
        <begin position="988"/>
        <end position="1021"/>
    </location>
</feature>
<comment type="caution">
    <text evidence="5">The sequence shown here is derived from an EMBL/GenBank/DDBJ whole genome shotgun (WGS) entry which is preliminary data.</text>
</comment>
<accession>A0A0S8FSC3</accession>
<sequence length="1073" mass="124597">MKKTNLILQTKLEPPGVKGTFLRRERLLNLFRENLDKKLILLCADAGYGKTTLLAQLCEDISVPFVYYDLDDTDSNMATFFSYLVAGVRKHETRFGKAVEDLIPQTGNVDIVVGTFINQFIKVVKGEFYIILDDFHYLQNNRRICSAIDYFLRHLPKNLHFIISSRAVPNINLAYYLAKQELFKMEKEQLRFNDEEIQSLLATVYRLKVSPDEIRRIAEFSKGWITVLQLILQRIRTAGEDTTQDTLDNYAASDENIFNYFAREVFEQTPGAIKEFLLKTSVLDYLNPKVCDYLLNMRRSKKVIAYLDSENMFISKVGDNYQYHPIFHEFLRKMLGQYYTSSVIKNLHHKAGVHLLTQSDYASAVKHLVAAERYAKAAHTLENHHQYWMRRSDYEGFILLVDSFPKATLEKYPRLIMRKADALDYLDKKLQALRLTESALKLFRRKSDRKGTAQAVMLKALIYFNQGQRRKGLYYANQAYGLVHKKDSPLKARILMQVGSMYRDACRFDKAQECFETALKILRKFEDRELEESLLTRIALLHFTMSNFKEADRLFMEDLSRFGDMLYGLDLVYKYSTVVAINIDTGDYAKAWEYLTCAEEALQKYNDPWITKYLVYIRGKLHWAEGSFRKALECLNEAIEKYKTYSKILDPYIFGDIVDSHLRLGETNKARQAFAKMASLLEIINETPNMLVGYLTVRGSLETAEGKFADALTSLKEALRKARSIDKYYLSMTTGCELSKCYLKQGAHEQALTCFKKCLEIARLKGYDAHLLIEARDNIDLFRLAVENDCMVDYVIRLLERVDSTQAKDIINWMQVERGVYDLDCRMFGELEIKDANGRVIKPNWRTKNTKELFVLFVTGYKKKYSKDELIDTFWPHKNLRGAAHSLHVEISALRNILKEILRSDFEKQRIVVFDSHQYYLNPKIYVSTDVQRFQRLVNNAGAALTHDKARAKQLYGQALDLYGGDFCEDIVADWCDEIRAYYVKLVLDVLTKLGRIYYDEKEYEESLTYFNRALRLDASDESIHVAVMRDLEALSDTDGIQRQYKKLIKALNGMGITAPSSEATEIYQKSLR</sequence>
<dbReference type="SUPFAM" id="SSF52540">
    <property type="entry name" value="P-loop containing nucleoside triphosphate hydrolases"/>
    <property type="match status" value="1"/>
</dbReference>
<dbReference type="AlphaFoldDB" id="A0A0S8FSC3"/>
<reference evidence="5 6" key="1">
    <citation type="journal article" date="2015" name="Microbiome">
        <title>Genomic resolution of linkages in carbon, nitrogen, and sulfur cycling among widespread estuary sediment bacteria.</title>
        <authorList>
            <person name="Baker B.J."/>
            <person name="Lazar C.S."/>
            <person name="Teske A.P."/>
            <person name="Dick G.J."/>
        </authorList>
    </citation>
    <scope>NUCLEOTIDE SEQUENCE [LARGE SCALE GENOMIC DNA]</scope>
    <source>
        <strain evidence="5">SM23_42</strain>
    </source>
</reference>
<dbReference type="EMBL" id="LJUJ01000010">
    <property type="protein sequence ID" value="KPK63638.1"/>
    <property type="molecule type" value="Genomic_DNA"/>
</dbReference>
<dbReference type="InterPro" id="IPR051677">
    <property type="entry name" value="AfsR-DnrI-RedD_regulator"/>
</dbReference>
<evidence type="ECO:0000256" key="2">
    <source>
        <dbReference type="ARBA" id="ARBA00023163"/>
    </source>
</evidence>
<dbReference type="Proteomes" id="UP000051373">
    <property type="component" value="Unassembled WGS sequence"/>
</dbReference>
<dbReference type="InterPro" id="IPR019734">
    <property type="entry name" value="TPR_rpt"/>
</dbReference>
<dbReference type="Pfam" id="PF13424">
    <property type="entry name" value="TPR_12"/>
    <property type="match status" value="2"/>
</dbReference>
<dbReference type="Pfam" id="PF03704">
    <property type="entry name" value="BTAD"/>
    <property type="match status" value="1"/>
</dbReference>
<dbReference type="PANTHER" id="PTHR35807">
    <property type="entry name" value="TRANSCRIPTIONAL REGULATOR REDD-RELATED"/>
    <property type="match status" value="1"/>
</dbReference>
<dbReference type="InterPro" id="IPR005158">
    <property type="entry name" value="BTAD"/>
</dbReference>